<dbReference type="RefSeq" id="WP_108982177.1">
    <property type="nucleotide sequence ID" value="NZ_BAABXB010000095.1"/>
</dbReference>
<keyword evidence="1" id="KW-0812">Transmembrane</keyword>
<sequence length="62" mass="6724">MKFLTKNLTVVFWSAIFGEIIGYIVSQLESQTYSSISIAVVTVITALILVNCVTLISGNANK</sequence>
<reference evidence="2" key="1">
    <citation type="submission" date="2018-08" db="EMBL/GenBank/DDBJ databases">
        <title>Comparative genomics of wild bee and flower associated Lactobacillus reveals potential adaptation to the bee host.</title>
        <authorList>
            <person name="Vuong H.Q."/>
            <person name="Mcfrederick Q.S."/>
        </authorList>
    </citation>
    <scope>NUCLEOTIDE SEQUENCE</scope>
    <source>
        <strain evidence="2">HV_63</strain>
    </source>
</reference>
<keyword evidence="1" id="KW-0472">Membrane</keyword>
<dbReference type="EMBL" id="QUBG01000002">
    <property type="protein sequence ID" value="TPR45113.1"/>
    <property type="molecule type" value="Genomic_DNA"/>
</dbReference>
<feature type="transmembrane region" description="Helical" evidence="1">
    <location>
        <begin position="7"/>
        <end position="26"/>
    </location>
</feature>
<gene>
    <name evidence="2" type="ORF">DY130_02660</name>
</gene>
<comment type="caution">
    <text evidence="2">The sequence shown here is derived from an EMBL/GenBank/DDBJ whole genome shotgun (WGS) entry which is preliminary data.</text>
</comment>
<keyword evidence="1" id="KW-1133">Transmembrane helix</keyword>
<name>A0A2S2JJ58_9LACO</name>
<dbReference type="OrthoDB" id="2300224at2"/>
<dbReference type="AlphaFoldDB" id="A0A2S2JJ58"/>
<dbReference type="Proteomes" id="UP000784700">
    <property type="component" value="Unassembled WGS sequence"/>
</dbReference>
<dbReference type="InterPro" id="IPR021324">
    <property type="entry name" value="DUF2929"/>
</dbReference>
<protein>
    <submittedName>
        <fullName evidence="2">DUF2929 family protein</fullName>
    </submittedName>
</protein>
<organism evidence="2 3">
    <name type="scientific">Apilactobacillus micheneri</name>
    <dbReference type="NCBI Taxonomy" id="1899430"/>
    <lineage>
        <taxon>Bacteria</taxon>
        <taxon>Bacillati</taxon>
        <taxon>Bacillota</taxon>
        <taxon>Bacilli</taxon>
        <taxon>Lactobacillales</taxon>
        <taxon>Lactobacillaceae</taxon>
        <taxon>Apilactobacillus</taxon>
    </lineage>
</organism>
<dbReference type="GeneID" id="58108080"/>
<feature type="transmembrane region" description="Helical" evidence="1">
    <location>
        <begin position="32"/>
        <end position="56"/>
    </location>
</feature>
<proteinExistence type="predicted"/>
<evidence type="ECO:0000313" key="3">
    <source>
        <dbReference type="Proteomes" id="UP000784700"/>
    </source>
</evidence>
<evidence type="ECO:0000256" key="1">
    <source>
        <dbReference type="SAM" id="Phobius"/>
    </source>
</evidence>
<evidence type="ECO:0000313" key="2">
    <source>
        <dbReference type="EMBL" id="TPR45113.1"/>
    </source>
</evidence>
<accession>A0A2S2JJ58</accession>
<dbReference type="Pfam" id="PF11151">
    <property type="entry name" value="DUF2929"/>
    <property type="match status" value="1"/>
</dbReference>